<proteinExistence type="predicted"/>
<evidence type="ECO:0000313" key="1">
    <source>
        <dbReference type="EMBL" id="MBB4703711.1"/>
    </source>
</evidence>
<protein>
    <submittedName>
        <fullName evidence="1">Uncharacterized protein</fullName>
    </submittedName>
</protein>
<keyword evidence="2" id="KW-1185">Reference proteome</keyword>
<organism evidence="1 2">
    <name type="scientific">Sphaerisporangium siamense</name>
    <dbReference type="NCBI Taxonomy" id="795645"/>
    <lineage>
        <taxon>Bacteria</taxon>
        <taxon>Bacillati</taxon>
        <taxon>Actinomycetota</taxon>
        <taxon>Actinomycetes</taxon>
        <taxon>Streptosporangiales</taxon>
        <taxon>Streptosporangiaceae</taxon>
        <taxon>Sphaerisporangium</taxon>
    </lineage>
</organism>
<sequence>MDAFALGAKDAEEFHGVFVGVTEPVREVGVEFGDFALGEDEVLVAEDDTQAAAQDVQPVVALV</sequence>
<dbReference type="AlphaFoldDB" id="A0A7W7DBT4"/>
<dbReference type="EMBL" id="JACHND010000001">
    <property type="protein sequence ID" value="MBB4703711.1"/>
    <property type="molecule type" value="Genomic_DNA"/>
</dbReference>
<accession>A0A7W7DBT4</accession>
<gene>
    <name evidence="1" type="ORF">BJ982_005255</name>
</gene>
<name>A0A7W7DBT4_9ACTN</name>
<evidence type="ECO:0000313" key="2">
    <source>
        <dbReference type="Proteomes" id="UP000542210"/>
    </source>
</evidence>
<reference evidence="1 2" key="1">
    <citation type="submission" date="2020-08" db="EMBL/GenBank/DDBJ databases">
        <title>Sequencing the genomes of 1000 actinobacteria strains.</title>
        <authorList>
            <person name="Klenk H.-P."/>
        </authorList>
    </citation>
    <scope>NUCLEOTIDE SEQUENCE [LARGE SCALE GENOMIC DNA]</scope>
    <source>
        <strain evidence="1 2">DSM 45784</strain>
    </source>
</reference>
<dbReference type="Proteomes" id="UP000542210">
    <property type="component" value="Unassembled WGS sequence"/>
</dbReference>
<comment type="caution">
    <text evidence="1">The sequence shown here is derived from an EMBL/GenBank/DDBJ whole genome shotgun (WGS) entry which is preliminary data.</text>
</comment>